<feature type="compositionally biased region" description="Low complexity" evidence="1">
    <location>
        <begin position="631"/>
        <end position="657"/>
    </location>
</feature>
<feature type="compositionally biased region" description="Basic and acidic residues" evidence="1">
    <location>
        <begin position="607"/>
        <end position="628"/>
    </location>
</feature>
<feature type="region of interest" description="Disordered" evidence="1">
    <location>
        <begin position="350"/>
        <end position="372"/>
    </location>
</feature>
<evidence type="ECO:0000259" key="3">
    <source>
        <dbReference type="Pfam" id="PF14238"/>
    </source>
</evidence>
<feature type="region of interest" description="Disordered" evidence="1">
    <location>
        <begin position="390"/>
        <end position="441"/>
    </location>
</feature>
<dbReference type="RefSeq" id="WP_013629044.1">
    <property type="nucleotide sequence ID" value="NC_015174.1"/>
</dbReference>
<accession>F0SSK4</accession>
<dbReference type="Pfam" id="PF14238">
    <property type="entry name" value="DUF4340"/>
    <property type="match status" value="1"/>
</dbReference>
<sequence length="657" mass="71766">MNPMTRTLTYVGVAFVCVVLAVWSGMPTPELNPDDSANVGEPFYPDFEDPIEATGVRVTVFNEDTAEAKTFEVSNKNGAWTIPSHYDYPADGKDQLEKTASSLVAVKRGAVAGVSEQDWERLGVVDPLSDEVGQRKGRGERLTLTNGGTTLLDLIIGNQVDNREGFFYVRHPKEKQTYVAELDLELTTDFGEWIEPDLLQINTTDLREMVIKDYSIDESSRRIVFNDVLKLRRPDASSSWKLEGQKKNEKLKTAAINQIITTADNLKIIGVRPKPQGLSSDLKLTGSFSTDDFGLLDLQSKGYYVVPTQGGAELFANEGDLEVVTENGVVYVLRFGEVFTGDEFDIEVGSASESGEADEAEDKAETTAENQDGLKQSRYLFVTVQFDPTVIGEKPEKPTPPAESENDAEKPEETADENSEAAEGEEKSGDQQTPEEREYEDALAKYETAIADYERKMKAGQEQVAKLNERFADWYYVIDAESFDKLHQNRADLIEEVEPEPTEGESTPSPEKPEDKPAQPAAEPAASSEQPEMKAPAEKPEPTGDYGKPEATENGAENKKADSEPVSPAKADSDAPAEMKENSDTPAENKEDTEKSAKPAESSEESSSEKQTPKDPPAEKAENGKEPPESAPADKPAPAESAEKPASNAGNGENAAN</sequence>
<reference evidence="5" key="1">
    <citation type="submission" date="2011-02" db="EMBL/GenBank/DDBJ databases">
        <title>The complete genome of Planctomyces brasiliensis DSM 5305.</title>
        <authorList>
            <person name="Lucas S."/>
            <person name="Copeland A."/>
            <person name="Lapidus A."/>
            <person name="Bruce D."/>
            <person name="Goodwin L."/>
            <person name="Pitluck S."/>
            <person name="Kyrpides N."/>
            <person name="Mavromatis K."/>
            <person name="Pagani I."/>
            <person name="Ivanova N."/>
            <person name="Ovchinnikova G."/>
            <person name="Lu M."/>
            <person name="Detter J.C."/>
            <person name="Han C."/>
            <person name="Land M."/>
            <person name="Hauser L."/>
            <person name="Markowitz V."/>
            <person name="Cheng J.-F."/>
            <person name="Hugenholtz P."/>
            <person name="Woyke T."/>
            <person name="Wu D."/>
            <person name="Tindall B."/>
            <person name="Pomrenke H.G."/>
            <person name="Brambilla E."/>
            <person name="Klenk H.-P."/>
            <person name="Eisen J.A."/>
        </authorList>
    </citation>
    <scope>NUCLEOTIDE SEQUENCE [LARGE SCALE GENOMIC DNA]</scope>
    <source>
        <strain evidence="5">ATCC 49424 / DSM 5305 / JCM 21570 / NBRC 103401 / IFAM 1448</strain>
    </source>
</reference>
<dbReference type="HOGENOM" id="CLU_035408_0_0_0"/>
<feature type="compositionally biased region" description="Basic and acidic residues" evidence="1">
    <location>
        <begin position="424"/>
        <end position="441"/>
    </location>
</feature>
<feature type="compositionally biased region" description="Basic and acidic residues" evidence="1">
    <location>
        <begin position="531"/>
        <end position="563"/>
    </location>
</feature>
<evidence type="ECO:0000256" key="2">
    <source>
        <dbReference type="SAM" id="Phobius"/>
    </source>
</evidence>
<name>F0SSK4_RUBBR</name>
<keyword evidence="2" id="KW-0812">Transmembrane</keyword>
<feature type="compositionally biased region" description="Acidic residues" evidence="1">
    <location>
        <begin position="414"/>
        <end position="423"/>
    </location>
</feature>
<proteinExistence type="predicted"/>
<dbReference type="STRING" id="756272.Plabr_2720"/>
<evidence type="ECO:0000313" key="4">
    <source>
        <dbReference type="EMBL" id="ADY60320.1"/>
    </source>
</evidence>
<dbReference type="InterPro" id="IPR025641">
    <property type="entry name" value="DUF4340"/>
</dbReference>
<feature type="region of interest" description="Disordered" evidence="1">
    <location>
        <begin position="489"/>
        <end position="657"/>
    </location>
</feature>
<dbReference type="EMBL" id="CP002546">
    <property type="protein sequence ID" value="ADY60320.1"/>
    <property type="molecule type" value="Genomic_DNA"/>
</dbReference>
<dbReference type="OrthoDB" id="241105at2"/>
<keyword evidence="2" id="KW-0472">Membrane</keyword>
<evidence type="ECO:0000313" key="5">
    <source>
        <dbReference type="Proteomes" id="UP000006860"/>
    </source>
</evidence>
<dbReference type="KEGG" id="pbs:Plabr_2720"/>
<feature type="compositionally biased region" description="Basic and acidic residues" evidence="1">
    <location>
        <begin position="571"/>
        <end position="598"/>
    </location>
</feature>
<evidence type="ECO:0000256" key="1">
    <source>
        <dbReference type="SAM" id="MobiDB-lite"/>
    </source>
</evidence>
<keyword evidence="2" id="KW-1133">Transmembrane helix</keyword>
<feature type="transmembrane region" description="Helical" evidence="2">
    <location>
        <begin position="7"/>
        <end position="26"/>
    </location>
</feature>
<feature type="compositionally biased region" description="Acidic residues" evidence="1">
    <location>
        <begin position="494"/>
        <end position="503"/>
    </location>
</feature>
<dbReference type="eggNOG" id="COG3266">
    <property type="taxonomic scope" value="Bacteria"/>
</dbReference>
<gene>
    <name evidence="4" type="ordered locus">Plabr_2720</name>
</gene>
<dbReference type="Proteomes" id="UP000006860">
    <property type="component" value="Chromosome"/>
</dbReference>
<feature type="compositionally biased region" description="Low complexity" evidence="1">
    <location>
        <begin position="518"/>
        <end position="530"/>
    </location>
</feature>
<protein>
    <recommendedName>
        <fullName evidence="3">DUF4340 domain-containing protein</fullName>
    </recommendedName>
</protein>
<organism evidence="4 5">
    <name type="scientific">Rubinisphaera brasiliensis (strain ATCC 49424 / DSM 5305 / JCM 21570 / IAM 15109 / NBRC 103401 / IFAM 1448)</name>
    <name type="common">Planctomyces brasiliensis</name>
    <dbReference type="NCBI Taxonomy" id="756272"/>
    <lineage>
        <taxon>Bacteria</taxon>
        <taxon>Pseudomonadati</taxon>
        <taxon>Planctomycetota</taxon>
        <taxon>Planctomycetia</taxon>
        <taxon>Planctomycetales</taxon>
        <taxon>Planctomycetaceae</taxon>
        <taxon>Rubinisphaera</taxon>
    </lineage>
</organism>
<keyword evidence="5" id="KW-1185">Reference proteome</keyword>
<feature type="domain" description="DUF4340" evidence="3">
    <location>
        <begin position="80"/>
        <end position="279"/>
    </location>
</feature>
<dbReference type="AlphaFoldDB" id="F0SSK4"/>